<dbReference type="InterPro" id="IPR050583">
    <property type="entry name" value="Mycobacterial_A85_antigen"/>
</dbReference>
<dbReference type="Proteomes" id="UP000198741">
    <property type="component" value="Chromosome I"/>
</dbReference>
<dbReference type="InterPro" id="IPR029058">
    <property type="entry name" value="AB_hydrolase_fold"/>
</dbReference>
<dbReference type="RefSeq" id="WP_090477713.1">
    <property type="nucleotide sequence ID" value="NZ_LT629710.1"/>
</dbReference>
<dbReference type="OrthoDB" id="9775130at2"/>
<dbReference type="STRING" id="1090615.SAMN04515671_3334"/>
<dbReference type="EMBL" id="LT629710">
    <property type="protein sequence ID" value="SDP22836.1"/>
    <property type="molecule type" value="Genomic_DNA"/>
</dbReference>
<reference evidence="1 2" key="1">
    <citation type="submission" date="2016-10" db="EMBL/GenBank/DDBJ databases">
        <authorList>
            <person name="de Groot N.N."/>
        </authorList>
    </citation>
    <scope>NUCLEOTIDE SEQUENCE [LARGE SCALE GENOMIC DNA]</scope>
    <source>
        <strain evidence="2">P4-7,KCTC 19426,CECT 7604</strain>
    </source>
</reference>
<dbReference type="Pfam" id="PF00756">
    <property type="entry name" value="Esterase"/>
    <property type="match status" value="1"/>
</dbReference>
<name>A0A1H0R1B4_9ACTN</name>
<accession>A0A1H0R1B4</accession>
<dbReference type="InterPro" id="IPR000801">
    <property type="entry name" value="Esterase-like"/>
</dbReference>
<evidence type="ECO:0000313" key="2">
    <source>
        <dbReference type="Proteomes" id="UP000198741"/>
    </source>
</evidence>
<organism evidence="1 2">
    <name type="scientific">Nakamurella panacisegetis</name>
    <dbReference type="NCBI Taxonomy" id="1090615"/>
    <lineage>
        <taxon>Bacteria</taxon>
        <taxon>Bacillati</taxon>
        <taxon>Actinomycetota</taxon>
        <taxon>Actinomycetes</taxon>
        <taxon>Nakamurellales</taxon>
        <taxon>Nakamurellaceae</taxon>
        <taxon>Nakamurella</taxon>
    </lineage>
</organism>
<keyword evidence="2" id="KW-1185">Reference proteome</keyword>
<sequence length="341" mass="37109">MRGTVISSNGVDFRLPDTGGVEGVRLEVDFPLGPTDLEFRRSGGEWALHLPRPAVDRLEYRLTLRSAGGTAWTRDPENPAHVANPFGDRSEIRFPEYRPPVWVSRPESGTRLRVGTQAGGLGDPVPLTVWSPDGLGPRTPAPLLLANDGTDMATRGSLLRWATQAANRLRFRVALLDPADGRRDSWYAASSDYADHLSAVILPAVRERFAVSATVGLGASLGALSMLWAHRRHPGLLQGLALQSGSYFTAVHDPQESGYSRFGHICAAVRELTQGPARQTTPVLVTCGAVEENRANNEQMARALAAQGYRVDLRLVPDAHTMIGWRDAWSPGVEQLLEQVS</sequence>
<protein>
    <submittedName>
        <fullName evidence="1">Enterochelin esterase</fullName>
    </submittedName>
</protein>
<dbReference type="PANTHER" id="PTHR48098">
    <property type="entry name" value="ENTEROCHELIN ESTERASE-RELATED"/>
    <property type="match status" value="1"/>
</dbReference>
<proteinExistence type="predicted"/>
<dbReference type="Gene3D" id="3.40.50.1820">
    <property type="entry name" value="alpha/beta hydrolase"/>
    <property type="match status" value="1"/>
</dbReference>
<gene>
    <name evidence="1" type="ORF">SAMN04515671_3334</name>
</gene>
<dbReference type="AlphaFoldDB" id="A0A1H0R1B4"/>
<dbReference type="SUPFAM" id="SSF53474">
    <property type="entry name" value="alpha/beta-Hydrolases"/>
    <property type="match status" value="1"/>
</dbReference>
<evidence type="ECO:0000313" key="1">
    <source>
        <dbReference type="EMBL" id="SDP22836.1"/>
    </source>
</evidence>
<dbReference type="PANTHER" id="PTHR48098:SF6">
    <property type="entry name" value="FERRI-BACILLIBACTIN ESTERASE BESA"/>
    <property type="match status" value="1"/>
</dbReference>